<organism evidence="2 3">
    <name type="scientific">Pedobacter heparinus (strain ATCC 13125 / DSM 2366 / CIP 104194 / JCM 7457 / NBRC 12017 / NCIMB 9290 / NRRL B-14731 / HIM 762-3)</name>
    <dbReference type="NCBI Taxonomy" id="485917"/>
    <lineage>
        <taxon>Bacteria</taxon>
        <taxon>Pseudomonadati</taxon>
        <taxon>Bacteroidota</taxon>
        <taxon>Sphingobacteriia</taxon>
        <taxon>Sphingobacteriales</taxon>
        <taxon>Sphingobacteriaceae</taxon>
        <taxon>Pedobacter</taxon>
    </lineage>
</organism>
<dbReference type="Proteomes" id="UP000000852">
    <property type="component" value="Chromosome"/>
</dbReference>
<keyword evidence="1" id="KW-0732">Signal</keyword>
<evidence type="ECO:0000313" key="2">
    <source>
        <dbReference type="EMBL" id="ACU04215.1"/>
    </source>
</evidence>
<dbReference type="RefSeq" id="WP_015807829.1">
    <property type="nucleotide sequence ID" value="NC_013061.1"/>
</dbReference>
<feature type="chain" id="PRO_5002974238" evidence="1">
    <location>
        <begin position="22"/>
        <end position="86"/>
    </location>
</feature>
<reference evidence="2 3" key="1">
    <citation type="journal article" date="2009" name="Stand. Genomic Sci.">
        <title>Complete genome sequence of Pedobacter heparinus type strain (HIM 762-3).</title>
        <authorList>
            <person name="Han C."/>
            <person name="Spring S."/>
            <person name="Lapidus A."/>
            <person name="Del Rio T.G."/>
            <person name="Tice H."/>
            <person name="Copeland A."/>
            <person name="Cheng J.F."/>
            <person name="Lucas S."/>
            <person name="Chen F."/>
            <person name="Nolan M."/>
            <person name="Bruce D."/>
            <person name="Goodwin L."/>
            <person name="Pitluck S."/>
            <person name="Ivanova N."/>
            <person name="Mavromatis K."/>
            <person name="Mikhailova N."/>
            <person name="Pati A."/>
            <person name="Chen A."/>
            <person name="Palaniappan K."/>
            <person name="Land M."/>
            <person name="Hauser L."/>
            <person name="Chang Y.J."/>
            <person name="Jeffries C.C."/>
            <person name="Saunders E."/>
            <person name="Chertkov O."/>
            <person name="Brettin T."/>
            <person name="Goker M."/>
            <person name="Rohde M."/>
            <person name="Bristow J."/>
            <person name="Eisen J.A."/>
            <person name="Markowitz V."/>
            <person name="Hugenholtz P."/>
            <person name="Kyrpides N.C."/>
            <person name="Klenk H.P."/>
            <person name="Detter J.C."/>
        </authorList>
    </citation>
    <scope>NUCLEOTIDE SEQUENCE [LARGE SCALE GENOMIC DNA]</scope>
    <source>
        <strain evidence="3">ATCC 13125 / DSM 2366 / CIP 104194 / JCM 7457 / NBRC 12017 / NCIMB 9290 / NRRL B-14731 / HIM 762-3</strain>
    </source>
</reference>
<sequence length="86" mass="9132">MKKQFFTFVIAAVCVVSTVFATAKPTTTVLLGSPYNDQGECTTPGNVIGTCDVNYTGNACKLLAGGDAYLQDTETGLCTIPLYRQN</sequence>
<dbReference type="AlphaFoldDB" id="C6XWS1"/>
<dbReference type="KEGG" id="phe:Phep_2010"/>
<dbReference type="HOGENOM" id="CLU_2495096_0_0_10"/>
<gene>
    <name evidence="2" type="ordered locus">Phep_2010</name>
</gene>
<accession>C6XWS1</accession>
<feature type="signal peptide" evidence="1">
    <location>
        <begin position="1"/>
        <end position="21"/>
    </location>
</feature>
<proteinExistence type="predicted"/>
<protein>
    <submittedName>
        <fullName evidence="2">Uncharacterized protein</fullName>
    </submittedName>
</protein>
<evidence type="ECO:0000313" key="3">
    <source>
        <dbReference type="Proteomes" id="UP000000852"/>
    </source>
</evidence>
<name>C6XWS1_PEDHD</name>
<dbReference type="STRING" id="485917.Phep_2010"/>
<evidence type="ECO:0000256" key="1">
    <source>
        <dbReference type="SAM" id="SignalP"/>
    </source>
</evidence>
<dbReference type="EMBL" id="CP001681">
    <property type="protein sequence ID" value="ACU04215.1"/>
    <property type="molecule type" value="Genomic_DNA"/>
</dbReference>
<keyword evidence="3" id="KW-1185">Reference proteome</keyword>